<comment type="caution">
    <text evidence="2">The sequence shown here is derived from an EMBL/GenBank/DDBJ whole genome shotgun (WGS) entry which is preliminary data.</text>
</comment>
<proteinExistence type="predicted"/>
<organism evidence="2 3">
    <name type="scientific">Colletotrichum zoysiae</name>
    <dbReference type="NCBI Taxonomy" id="1216348"/>
    <lineage>
        <taxon>Eukaryota</taxon>
        <taxon>Fungi</taxon>
        <taxon>Dikarya</taxon>
        <taxon>Ascomycota</taxon>
        <taxon>Pezizomycotina</taxon>
        <taxon>Sordariomycetes</taxon>
        <taxon>Hypocreomycetidae</taxon>
        <taxon>Glomerellales</taxon>
        <taxon>Glomerellaceae</taxon>
        <taxon>Colletotrichum</taxon>
        <taxon>Colletotrichum graminicola species complex</taxon>
    </lineage>
</organism>
<evidence type="ECO:0000313" key="3">
    <source>
        <dbReference type="Proteomes" id="UP001232148"/>
    </source>
</evidence>
<dbReference type="EMBL" id="MU842842">
    <property type="protein sequence ID" value="KAK2031262.1"/>
    <property type="molecule type" value="Genomic_DNA"/>
</dbReference>
<sequence length="226" mass="24055">MIPMGWLRVASGTEHQRQRQGGHSLTFGRVGAPMSGKRPPKKRTWGPEAAATTDVRGAKGVKWDALLELPGGPSQRRLRRGLVLIGAWTAINHRQTLAAPATARCSPTPIPDFPTVVSHHQMDWPDRLVYAAPQGKQACNADEPLDFISLAAAAGESFLIVASPRHSLSLFPCFLVDAAYAALCRAAPPPPALMRGGREEGGGRTGRAARCAVAGIVSRQAAKEAF</sequence>
<reference evidence="2" key="1">
    <citation type="submission" date="2021-06" db="EMBL/GenBank/DDBJ databases">
        <title>Comparative genomics, transcriptomics and evolutionary studies reveal genomic signatures of adaptation to plant cell wall in hemibiotrophic fungi.</title>
        <authorList>
            <consortium name="DOE Joint Genome Institute"/>
            <person name="Baroncelli R."/>
            <person name="Diaz J.F."/>
            <person name="Benocci T."/>
            <person name="Peng M."/>
            <person name="Battaglia E."/>
            <person name="Haridas S."/>
            <person name="Andreopoulos W."/>
            <person name="Labutti K."/>
            <person name="Pangilinan J."/>
            <person name="Floch G.L."/>
            <person name="Makela M.R."/>
            <person name="Henrissat B."/>
            <person name="Grigoriev I.V."/>
            <person name="Crouch J.A."/>
            <person name="De Vries R.P."/>
            <person name="Sukno S.A."/>
            <person name="Thon M.R."/>
        </authorList>
    </citation>
    <scope>NUCLEOTIDE SEQUENCE</scope>
    <source>
        <strain evidence="2">MAFF235873</strain>
    </source>
</reference>
<accession>A0AAD9HMZ1</accession>
<gene>
    <name evidence="2" type="ORF">LX32DRAFT_284409</name>
</gene>
<dbReference type="Proteomes" id="UP001232148">
    <property type="component" value="Unassembled WGS sequence"/>
</dbReference>
<evidence type="ECO:0000313" key="2">
    <source>
        <dbReference type="EMBL" id="KAK2031262.1"/>
    </source>
</evidence>
<feature type="region of interest" description="Disordered" evidence="1">
    <location>
        <begin position="11"/>
        <end position="46"/>
    </location>
</feature>
<keyword evidence="3" id="KW-1185">Reference proteome</keyword>
<evidence type="ECO:0000256" key="1">
    <source>
        <dbReference type="SAM" id="MobiDB-lite"/>
    </source>
</evidence>
<dbReference type="AlphaFoldDB" id="A0AAD9HMZ1"/>
<protein>
    <submittedName>
        <fullName evidence="2">Uncharacterized protein</fullName>
    </submittedName>
</protein>
<name>A0AAD9HMZ1_9PEZI</name>